<evidence type="ECO:0008006" key="3">
    <source>
        <dbReference type="Google" id="ProtNLM"/>
    </source>
</evidence>
<dbReference type="InterPro" id="IPR011032">
    <property type="entry name" value="GroES-like_sf"/>
</dbReference>
<feature type="region of interest" description="Disordered" evidence="1">
    <location>
        <begin position="43"/>
        <end position="62"/>
    </location>
</feature>
<dbReference type="EMBL" id="HG670306">
    <property type="protein sequence ID" value="CDM82535.1"/>
    <property type="molecule type" value="Genomic_DNA"/>
</dbReference>
<protein>
    <recommendedName>
        <fullName evidence="3">Enoyl reductase (ER) domain-containing protein</fullName>
    </recommendedName>
</protein>
<accession>A0A077RR35</accession>
<dbReference type="HOGENOM" id="CLU_1013427_0_0_1"/>
<organism evidence="2">
    <name type="scientific">Triticum aestivum</name>
    <name type="common">Wheat</name>
    <dbReference type="NCBI Taxonomy" id="4565"/>
    <lineage>
        <taxon>Eukaryota</taxon>
        <taxon>Viridiplantae</taxon>
        <taxon>Streptophyta</taxon>
        <taxon>Embryophyta</taxon>
        <taxon>Tracheophyta</taxon>
        <taxon>Spermatophyta</taxon>
        <taxon>Magnoliopsida</taxon>
        <taxon>Liliopsida</taxon>
        <taxon>Poales</taxon>
        <taxon>Poaceae</taxon>
        <taxon>BOP clade</taxon>
        <taxon>Pooideae</taxon>
        <taxon>Triticodae</taxon>
        <taxon>Triticeae</taxon>
        <taxon>Triticinae</taxon>
        <taxon>Triticum</taxon>
    </lineage>
</organism>
<evidence type="ECO:0000256" key="1">
    <source>
        <dbReference type="SAM" id="MobiDB-lite"/>
    </source>
</evidence>
<evidence type="ECO:0000313" key="2">
    <source>
        <dbReference type="EMBL" id="CDM82535.1"/>
    </source>
</evidence>
<feature type="region of interest" description="Disordered" evidence="1">
    <location>
        <begin position="1"/>
        <end position="27"/>
    </location>
</feature>
<dbReference type="Gene3D" id="3.90.180.10">
    <property type="entry name" value="Medium-chain alcohol dehydrogenases, catalytic domain"/>
    <property type="match status" value="1"/>
</dbReference>
<dbReference type="SUPFAM" id="SSF50129">
    <property type="entry name" value="GroES-like"/>
    <property type="match status" value="1"/>
</dbReference>
<gene>
    <name evidence="2" type="ORF">TRAES_3BF020800020CFD_c1</name>
</gene>
<dbReference type="AlphaFoldDB" id="A0A077RR35"/>
<name>A0A077RR35_WHEAT</name>
<reference evidence="2" key="1">
    <citation type="journal article" date="2014" name="Science">
        <title>Structural and functional partitioning of bread wheat chromosome 3B.</title>
        <authorList>
            <person name="Choulet F."/>
            <person name="Alberti A."/>
            <person name="Theil S."/>
            <person name="Glover N."/>
            <person name="Barbe V."/>
            <person name="Daron J."/>
            <person name="Pingault L."/>
            <person name="Sourdille P."/>
            <person name="Couloux A."/>
            <person name="Paux E."/>
            <person name="Leroy P."/>
            <person name="Mangenot S."/>
            <person name="Guilhot N."/>
            <person name="Le Gouis J."/>
            <person name="Balfourier F."/>
            <person name="Alaux M."/>
            <person name="Jamilloux V."/>
            <person name="Poulain J."/>
            <person name="Durand C."/>
            <person name="Bellec A."/>
            <person name="Gaspin C."/>
            <person name="Safar J."/>
            <person name="Dolezel J."/>
            <person name="Rogers J."/>
            <person name="Vandepoele K."/>
            <person name="Aury J.M."/>
            <person name="Mayer K."/>
            <person name="Berges H."/>
            <person name="Quesneville H."/>
            <person name="Wincker P."/>
            <person name="Feuillet C."/>
        </authorList>
    </citation>
    <scope>NUCLEOTIDE SEQUENCE</scope>
</reference>
<sequence length="275" mass="28324">MALAAGLEQERSLDPGAAWQRDGAGHVGEGGGGWVGSGWGGFAARAEGGEDGPTARGGAPHRRRLRVGLRLEAVCPREKVRCRRRAQRPIQGGAVLVQLSLADLRAVSMLGRGAKGVVFHVVPEGEGGAGDVAMALKSVSREAARHKKSGGSGGGNGHRRIWFECDALRWEDVEVGEPGDGEIQIWNTAIGVNFIDIYFRKGVYPAPLPFTPVATQTNTVPLTILLVDTPWFDRSSVGVNIGAAAAAVPVGGAAAACGGAVAATPKGKPSSGTTP</sequence>
<proteinExistence type="predicted"/>